<organism evidence="5 6">
    <name type="scientific">Hydrogenophaga laconesensis</name>
    <dbReference type="NCBI Taxonomy" id="1805971"/>
    <lineage>
        <taxon>Bacteria</taxon>
        <taxon>Pseudomonadati</taxon>
        <taxon>Pseudomonadota</taxon>
        <taxon>Betaproteobacteria</taxon>
        <taxon>Burkholderiales</taxon>
        <taxon>Comamonadaceae</taxon>
        <taxon>Hydrogenophaga</taxon>
    </lineage>
</organism>
<comment type="caution">
    <text evidence="5">The sequence shown here is derived from an EMBL/GenBank/DDBJ whole genome shotgun (WGS) entry which is preliminary data.</text>
</comment>
<dbReference type="RefSeq" id="WP_204733945.1">
    <property type="nucleotide sequence ID" value="NZ_JAVDWE010000007.1"/>
</dbReference>
<comment type="similarity">
    <text evidence="1">Belongs to the type-I restriction system S methylase family.</text>
</comment>
<proteinExistence type="inferred from homology"/>
<dbReference type="Proteomes" id="UP001265550">
    <property type="component" value="Unassembled WGS sequence"/>
</dbReference>
<dbReference type="EC" id="3.1.21.3" evidence="5"/>
<dbReference type="Pfam" id="PF01420">
    <property type="entry name" value="Methylase_S"/>
    <property type="match status" value="1"/>
</dbReference>
<keyword evidence="6" id="KW-1185">Reference proteome</keyword>
<evidence type="ECO:0000313" key="5">
    <source>
        <dbReference type="EMBL" id="MDR7095157.1"/>
    </source>
</evidence>
<dbReference type="SUPFAM" id="SSF116734">
    <property type="entry name" value="DNA methylase specificity domain"/>
    <property type="match status" value="2"/>
</dbReference>
<feature type="domain" description="Type I restriction modification DNA specificity" evidence="4">
    <location>
        <begin position="221"/>
        <end position="401"/>
    </location>
</feature>
<evidence type="ECO:0000313" key="6">
    <source>
        <dbReference type="Proteomes" id="UP001265550"/>
    </source>
</evidence>
<evidence type="ECO:0000256" key="2">
    <source>
        <dbReference type="ARBA" id="ARBA00022747"/>
    </source>
</evidence>
<dbReference type="PANTHER" id="PTHR30408">
    <property type="entry name" value="TYPE-1 RESTRICTION ENZYME ECOKI SPECIFICITY PROTEIN"/>
    <property type="match status" value="1"/>
</dbReference>
<keyword evidence="2" id="KW-0680">Restriction system</keyword>
<dbReference type="GO" id="GO:0009035">
    <property type="term" value="F:type I site-specific deoxyribonuclease activity"/>
    <property type="evidence" value="ECO:0007669"/>
    <property type="project" value="UniProtKB-EC"/>
</dbReference>
<evidence type="ECO:0000259" key="4">
    <source>
        <dbReference type="Pfam" id="PF01420"/>
    </source>
</evidence>
<dbReference type="InterPro" id="IPR000055">
    <property type="entry name" value="Restrct_endonuc_typeI_TRD"/>
</dbReference>
<dbReference type="PANTHER" id="PTHR30408:SF12">
    <property type="entry name" value="TYPE I RESTRICTION ENZYME MJAVIII SPECIFICITY SUBUNIT"/>
    <property type="match status" value="1"/>
</dbReference>
<protein>
    <submittedName>
        <fullName evidence="5">Type I restriction enzyme S subunit</fullName>
        <ecNumber evidence="5">3.1.21.3</ecNumber>
    </submittedName>
</protein>
<keyword evidence="5" id="KW-0378">Hydrolase</keyword>
<name>A0ABU1VCH9_9BURK</name>
<evidence type="ECO:0000256" key="1">
    <source>
        <dbReference type="ARBA" id="ARBA00010923"/>
    </source>
</evidence>
<dbReference type="InterPro" id="IPR052021">
    <property type="entry name" value="Type-I_RS_S_subunit"/>
</dbReference>
<dbReference type="Gene3D" id="1.10.287.1120">
    <property type="entry name" value="Bipartite methylase S protein"/>
    <property type="match status" value="1"/>
</dbReference>
<dbReference type="CDD" id="cd17247">
    <property type="entry name" value="RMtype1_S_Eco2747I-TRD2-CR2_like"/>
    <property type="match status" value="1"/>
</dbReference>
<gene>
    <name evidence="5" type="ORF">J2X09_002901</name>
</gene>
<dbReference type="CDD" id="cd17260">
    <property type="entry name" value="RMtype1_S_EcoEI-TRD1-CR1_like"/>
    <property type="match status" value="1"/>
</dbReference>
<evidence type="ECO:0000256" key="3">
    <source>
        <dbReference type="ARBA" id="ARBA00023125"/>
    </source>
</evidence>
<accession>A0ABU1VCH9</accession>
<reference evidence="5 6" key="1">
    <citation type="submission" date="2023-07" db="EMBL/GenBank/DDBJ databases">
        <title>Sorghum-associated microbial communities from plants grown in Nebraska, USA.</title>
        <authorList>
            <person name="Schachtman D."/>
        </authorList>
    </citation>
    <scope>NUCLEOTIDE SEQUENCE [LARGE SCALE GENOMIC DNA]</scope>
    <source>
        <strain evidence="5 6">BE240</strain>
    </source>
</reference>
<dbReference type="InterPro" id="IPR044946">
    <property type="entry name" value="Restrct_endonuc_typeI_TRD_sf"/>
</dbReference>
<dbReference type="Gene3D" id="3.90.220.20">
    <property type="entry name" value="DNA methylase specificity domains"/>
    <property type="match status" value="2"/>
</dbReference>
<dbReference type="EMBL" id="JAVDWE010000007">
    <property type="protein sequence ID" value="MDR7095157.1"/>
    <property type="molecule type" value="Genomic_DNA"/>
</dbReference>
<keyword evidence="3" id="KW-0238">DNA-binding</keyword>
<sequence>MRLFEASLPHQWKWSRFGDHFEITRKPRGMTLAAQELTFLPMDAVPQNGAYEPDSYFVRRVEDISSGTYFERGNLLVAKITPSFENGKQALASALPGDFGYATTEVIPLRPKGPTSDIRLAFFYLLHPEVRSFVAERMEGTTGRQRVPEAVLLDLPYPSLPADHQHRIARSLEQVQSALRIEASALEAAQKLKKSALEALFAQGLHRAPLIESEIGPLPASWDAVPLGSLGRVGNGSTPKRTISEYWNGGAYPWLTSSKVYDRNITKGDQFVTETALRECHLPKIQPGALLIAITGQGKTLGHCAVLRTEATVSQHVAYVQTDTTRANPVFLRGYLETQYDYLRQVGAGGGSTKGALTCAFLRSLPVPLPPLAEQNEIAEVLDAIDAKMALHQQKQAVLEELFKALLHKLMTGEIDVNDLDLSALQPAT</sequence>